<gene>
    <name evidence="2" type="ORF">Tco_0893663</name>
</gene>
<organism evidence="2 3">
    <name type="scientific">Tanacetum coccineum</name>
    <dbReference type="NCBI Taxonomy" id="301880"/>
    <lineage>
        <taxon>Eukaryota</taxon>
        <taxon>Viridiplantae</taxon>
        <taxon>Streptophyta</taxon>
        <taxon>Embryophyta</taxon>
        <taxon>Tracheophyta</taxon>
        <taxon>Spermatophyta</taxon>
        <taxon>Magnoliopsida</taxon>
        <taxon>eudicotyledons</taxon>
        <taxon>Gunneridae</taxon>
        <taxon>Pentapetalae</taxon>
        <taxon>asterids</taxon>
        <taxon>campanulids</taxon>
        <taxon>Asterales</taxon>
        <taxon>Asteraceae</taxon>
        <taxon>Asteroideae</taxon>
        <taxon>Anthemideae</taxon>
        <taxon>Anthemidinae</taxon>
        <taxon>Tanacetum</taxon>
    </lineage>
</organism>
<keyword evidence="3" id="KW-1185">Reference proteome</keyword>
<sequence>MPRATTTDISLTKSNIPKVSKILGICPTIAKFYKSIENHNIHEEQYNLATLCQQNQWQANPNRKSSYGMFLTCLYRHIMEAFPHLDNGIYGIVDRVMRPLALKQTRRPRSDRGKARHSVSSLSSHHHGTSSHQHDDDDVETSRASTLSPTTYLN</sequence>
<protein>
    <submittedName>
        <fullName evidence="2">Uncharacterized protein</fullName>
    </submittedName>
</protein>
<reference evidence="2" key="2">
    <citation type="submission" date="2022-01" db="EMBL/GenBank/DDBJ databases">
        <authorList>
            <person name="Yamashiro T."/>
            <person name="Shiraishi A."/>
            <person name="Satake H."/>
            <person name="Nakayama K."/>
        </authorList>
    </citation>
    <scope>NUCLEOTIDE SEQUENCE</scope>
</reference>
<reference evidence="2" key="1">
    <citation type="journal article" date="2022" name="Int. J. Mol. Sci.">
        <title>Draft Genome of Tanacetum Coccineum: Genomic Comparison of Closely Related Tanacetum-Family Plants.</title>
        <authorList>
            <person name="Yamashiro T."/>
            <person name="Shiraishi A."/>
            <person name="Nakayama K."/>
            <person name="Satake H."/>
        </authorList>
    </citation>
    <scope>NUCLEOTIDE SEQUENCE</scope>
</reference>
<dbReference type="Proteomes" id="UP001151760">
    <property type="component" value="Unassembled WGS sequence"/>
</dbReference>
<name>A0ABQ5C9J7_9ASTR</name>
<dbReference type="EMBL" id="BQNB010014078">
    <property type="protein sequence ID" value="GJT23726.1"/>
    <property type="molecule type" value="Genomic_DNA"/>
</dbReference>
<evidence type="ECO:0000313" key="3">
    <source>
        <dbReference type="Proteomes" id="UP001151760"/>
    </source>
</evidence>
<accession>A0ABQ5C9J7</accession>
<proteinExistence type="predicted"/>
<feature type="region of interest" description="Disordered" evidence="1">
    <location>
        <begin position="103"/>
        <end position="154"/>
    </location>
</feature>
<evidence type="ECO:0000313" key="2">
    <source>
        <dbReference type="EMBL" id="GJT23726.1"/>
    </source>
</evidence>
<evidence type="ECO:0000256" key="1">
    <source>
        <dbReference type="SAM" id="MobiDB-lite"/>
    </source>
</evidence>
<comment type="caution">
    <text evidence="2">The sequence shown here is derived from an EMBL/GenBank/DDBJ whole genome shotgun (WGS) entry which is preliminary data.</text>
</comment>
<feature type="compositionally biased region" description="Polar residues" evidence="1">
    <location>
        <begin position="142"/>
        <end position="154"/>
    </location>
</feature>